<comment type="similarity">
    <text evidence="8">Belongs to the two pore domain potassium channel (TC 1.A.1.8) family.</text>
</comment>
<feature type="domain" description="Potassium channel" evidence="11">
    <location>
        <begin position="131"/>
        <end position="189"/>
    </location>
</feature>
<feature type="transmembrane region" description="Helical" evidence="10">
    <location>
        <begin position="274"/>
        <end position="295"/>
    </location>
</feature>
<dbReference type="PRINTS" id="PR01333">
    <property type="entry name" value="2POREKCHANEL"/>
</dbReference>
<keyword evidence="2 8" id="KW-0813">Transport</keyword>
<evidence type="ECO:0000256" key="5">
    <source>
        <dbReference type="ARBA" id="ARBA00023065"/>
    </source>
</evidence>
<dbReference type="Pfam" id="PF07885">
    <property type="entry name" value="Ion_trans_2"/>
    <property type="match status" value="2"/>
</dbReference>
<dbReference type="InterPro" id="IPR003280">
    <property type="entry name" value="2pore_dom_K_chnl"/>
</dbReference>
<dbReference type="RefSeq" id="XP_013776128.1">
    <property type="nucleotide sequence ID" value="XM_013920674.2"/>
</dbReference>
<evidence type="ECO:0000256" key="7">
    <source>
        <dbReference type="ARBA" id="ARBA00023303"/>
    </source>
</evidence>
<keyword evidence="6 10" id="KW-0472">Membrane</keyword>
<keyword evidence="12" id="KW-1185">Reference proteome</keyword>
<evidence type="ECO:0000256" key="4">
    <source>
        <dbReference type="ARBA" id="ARBA00022989"/>
    </source>
</evidence>
<evidence type="ECO:0000313" key="13">
    <source>
        <dbReference type="RefSeq" id="XP_013776128.1"/>
    </source>
</evidence>
<protein>
    <submittedName>
        <fullName evidence="13">TWiK family of potassium channels protein 7-like</fullName>
    </submittedName>
</protein>
<accession>A0ABM1B730</accession>
<keyword evidence="4 10" id="KW-1133">Transmembrane helix</keyword>
<evidence type="ECO:0000256" key="3">
    <source>
        <dbReference type="ARBA" id="ARBA00022692"/>
    </source>
</evidence>
<feature type="transmembrane region" description="Helical" evidence="10">
    <location>
        <begin position="36"/>
        <end position="59"/>
    </location>
</feature>
<feature type="region of interest" description="Disordered" evidence="9">
    <location>
        <begin position="1"/>
        <end position="20"/>
    </location>
</feature>
<name>A0ABM1B730_LIMPO</name>
<reference evidence="13" key="1">
    <citation type="submission" date="2025-08" db="UniProtKB">
        <authorList>
            <consortium name="RefSeq"/>
        </authorList>
    </citation>
    <scope>IDENTIFICATION</scope>
    <source>
        <tissue evidence="13">Muscle</tissue>
    </source>
</reference>
<dbReference type="GeneID" id="106460916"/>
<organism evidence="12 13">
    <name type="scientific">Limulus polyphemus</name>
    <name type="common">Atlantic horseshoe crab</name>
    <dbReference type="NCBI Taxonomy" id="6850"/>
    <lineage>
        <taxon>Eukaryota</taxon>
        <taxon>Metazoa</taxon>
        <taxon>Ecdysozoa</taxon>
        <taxon>Arthropoda</taxon>
        <taxon>Chelicerata</taxon>
        <taxon>Merostomata</taxon>
        <taxon>Xiphosura</taxon>
        <taxon>Limulidae</taxon>
        <taxon>Limulus</taxon>
    </lineage>
</organism>
<evidence type="ECO:0000256" key="2">
    <source>
        <dbReference type="ARBA" id="ARBA00022448"/>
    </source>
</evidence>
<keyword evidence="7 8" id="KW-0407">Ion channel</keyword>
<feature type="domain" description="Potassium channel" evidence="11">
    <location>
        <begin position="280"/>
        <end position="359"/>
    </location>
</feature>
<evidence type="ECO:0000259" key="11">
    <source>
        <dbReference type="Pfam" id="PF07885"/>
    </source>
</evidence>
<feature type="compositionally biased region" description="Basic residues" evidence="9">
    <location>
        <begin position="7"/>
        <end position="20"/>
    </location>
</feature>
<keyword evidence="3 8" id="KW-0812">Transmembrane</keyword>
<dbReference type="SUPFAM" id="SSF81324">
    <property type="entry name" value="Voltage-gated potassium channels"/>
    <property type="match status" value="2"/>
</dbReference>
<sequence length="384" mass="43299">MALERKRSTRRSGSRYAGKKRRPVNKCKTCCRKFTAFMFSHVGLCGLVVGYSIMGAFAFRALEAPYEEVKAGEVTDMRQKTVRRLWDITYDLNVLYKDNWTRLVAAEIKRFQSDLIAAVKDGYDGKELGAVQQWSFSGAFLYSLTVITTIGYGNIAPRTNWGKLVTIVYAIVGIPLMLLYLTNIGDILAKSFRYVYGRMCTCKPSDHYKRGRNNENYRVQHVVAHNSPTRQNALDPGVQDKVHVNPEDEVRIEAIPNELPEDLDYQKPRVSVPITLCLVIMVSYISGGAVIFSLWEGWDFLDGSYFCFVTLSTIGFGDLVPGDSVVSDRGSQEKLVICSLYLLIGMALIAMCFNLMQEEVIHKVRNCGRRVGIIKDTDDEDDIA</sequence>
<dbReference type="Proteomes" id="UP000694941">
    <property type="component" value="Unplaced"/>
</dbReference>
<dbReference type="Gene3D" id="1.10.287.70">
    <property type="match status" value="1"/>
</dbReference>
<feature type="transmembrane region" description="Helical" evidence="10">
    <location>
        <begin position="334"/>
        <end position="356"/>
    </location>
</feature>
<evidence type="ECO:0000256" key="9">
    <source>
        <dbReference type="SAM" id="MobiDB-lite"/>
    </source>
</evidence>
<evidence type="ECO:0000256" key="10">
    <source>
        <dbReference type="SAM" id="Phobius"/>
    </source>
</evidence>
<keyword evidence="5 8" id="KW-0406">Ion transport</keyword>
<gene>
    <name evidence="13" type="primary">LOC106460916</name>
</gene>
<feature type="transmembrane region" description="Helical" evidence="10">
    <location>
        <begin position="167"/>
        <end position="189"/>
    </location>
</feature>
<evidence type="ECO:0000256" key="1">
    <source>
        <dbReference type="ARBA" id="ARBA00004141"/>
    </source>
</evidence>
<dbReference type="InterPro" id="IPR013099">
    <property type="entry name" value="K_chnl_dom"/>
</dbReference>
<proteinExistence type="inferred from homology"/>
<dbReference type="PANTHER" id="PTHR11003">
    <property type="entry name" value="POTASSIUM CHANNEL, SUBFAMILY K"/>
    <property type="match status" value="1"/>
</dbReference>
<comment type="subcellular location">
    <subcellularLocation>
        <location evidence="1">Membrane</location>
        <topology evidence="1">Multi-pass membrane protein</topology>
    </subcellularLocation>
</comment>
<evidence type="ECO:0000256" key="8">
    <source>
        <dbReference type="RuleBase" id="RU003857"/>
    </source>
</evidence>
<evidence type="ECO:0000256" key="6">
    <source>
        <dbReference type="ARBA" id="ARBA00023136"/>
    </source>
</evidence>
<evidence type="ECO:0000313" key="12">
    <source>
        <dbReference type="Proteomes" id="UP000694941"/>
    </source>
</evidence>
<dbReference type="PANTHER" id="PTHR11003:SF352">
    <property type="entry name" value="BCDNA.GH04802-RELATED"/>
    <property type="match status" value="1"/>
</dbReference>